<feature type="domain" description="Helix-turn-helix" evidence="1">
    <location>
        <begin position="16"/>
        <end position="60"/>
    </location>
</feature>
<dbReference type="EMBL" id="JACHNX010000017">
    <property type="protein sequence ID" value="MBB4610955.1"/>
    <property type="molecule type" value="Genomic_DNA"/>
</dbReference>
<protein>
    <submittedName>
        <fullName evidence="3">Helix-turn-helix domain-containing protein</fullName>
    </submittedName>
</protein>
<comment type="caution">
    <text evidence="3">The sequence shown here is derived from an EMBL/GenBank/DDBJ whole genome shotgun (WGS) entry which is preliminary data.</text>
</comment>
<proteinExistence type="predicted"/>
<accession>A0AA40ZZ96</accession>
<dbReference type="Proteomes" id="UP000584663">
    <property type="component" value="Unassembled WGS sequence"/>
</dbReference>
<sequence>MEQTPIIPFRARWGRLLSAADAAEYLGISPTTLKTLGIQAKSIGRRVMWDRVDLDRFVDRMTDQPIPAAEQGKEQDDEEARFFERRRARGRN</sequence>
<keyword evidence="4" id="KW-1185">Reference proteome</keyword>
<reference evidence="2 4" key="1">
    <citation type="submission" date="2020-08" db="EMBL/GenBank/DDBJ databases">
        <title>Genomic Encyclopedia of Type Strains, Phase IV (KMG-IV): sequencing the most valuable type-strain genomes for metagenomic binning, comparative biology and taxonomic classification.</title>
        <authorList>
            <person name="Goeker M."/>
        </authorList>
    </citation>
    <scope>NUCLEOTIDE SEQUENCE [LARGE SCALE GENOMIC DNA]</scope>
    <source>
        <strain evidence="2 4">DSM 14562</strain>
    </source>
</reference>
<evidence type="ECO:0000259" key="1">
    <source>
        <dbReference type="Pfam" id="PF12728"/>
    </source>
</evidence>
<evidence type="ECO:0000313" key="2">
    <source>
        <dbReference type="EMBL" id="MBB4610955.1"/>
    </source>
</evidence>
<gene>
    <name evidence="2" type="ORF">GGQ89_003194</name>
    <name evidence="3" type="ORF">JYA60_02540</name>
</gene>
<name>A0AA40ZZ96_9SPHN</name>
<evidence type="ECO:0000313" key="5">
    <source>
        <dbReference type="Proteomes" id="UP000704529"/>
    </source>
</evidence>
<evidence type="ECO:0000313" key="3">
    <source>
        <dbReference type="EMBL" id="MBN3557108.1"/>
    </source>
</evidence>
<dbReference type="Proteomes" id="UP000704529">
    <property type="component" value="Unassembled WGS sequence"/>
</dbReference>
<reference evidence="3" key="2">
    <citation type="submission" date="2021-01" db="EMBL/GenBank/DDBJ databases">
        <title>Genome Sequencing of Type Strains.</title>
        <authorList>
            <person name="Lemaire J.F."/>
            <person name="Inderbitzin P."/>
            <person name="Collins S.B."/>
            <person name="Wespe N."/>
            <person name="Knight-Connoni V."/>
        </authorList>
    </citation>
    <scope>NUCLEOTIDE SEQUENCE</scope>
    <source>
        <strain evidence="3">DSM 14562</strain>
    </source>
</reference>
<dbReference type="Pfam" id="PF12728">
    <property type="entry name" value="HTH_17"/>
    <property type="match status" value="1"/>
</dbReference>
<organism evidence="3 5">
    <name type="scientific">Sphingomonas yabuuchiae</name>
    <dbReference type="NCBI Taxonomy" id="172044"/>
    <lineage>
        <taxon>Bacteria</taxon>
        <taxon>Pseudomonadati</taxon>
        <taxon>Pseudomonadota</taxon>
        <taxon>Alphaproteobacteria</taxon>
        <taxon>Sphingomonadales</taxon>
        <taxon>Sphingomonadaceae</taxon>
        <taxon>Sphingomonas</taxon>
    </lineage>
</organism>
<dbReference type="AlphaFoldDB" id="A0AA40ZZ96"/>
<dbReference type="InterPro" id="IPR041657">
    <property type="entry name" value="HTH_17"/>
</dbReference>
<evidence type="ECO:0000313" key="4">
    <source>
        <dbReference type="Proteomes" id="UP000584663"/>
    </source>
</evidence>
<dbReference type="RefSeq" id="WP_047866982.1">
    <property type="nucleotide sequence ID" value="NZ_JACHNX010000017.1"/>
</dbReference>
<dbReference type="EMBL" id="JAFHKU010000106">
    <property type="protein sequence ID" value="MBN3557108.1"/>
    <property type="molecule type" value="Genomic_DNA"/>
</dbReference>